<organism evidence="7 8">
    <name type="scientific">Purpureocillium lilacinum</name>
    <name type="common">Paecilomyces lilacinus</name>
    <dbReference type="NCBI Taxonomy" id="33203"/>
    <lineage>
        <taxon>Eukaryota</taxon>
        <taxon>Fungi</taxon>
        <taxon>Dikarya</taxon>
        <taxon>Ascomycota</taxon>
        <taxon>Pezizomycotina</taxon>
        <taxon>Sordariomycetes</taxon>
        <taxon>Hypocreomycetidae</taxon>
        <taxon>Hypocreales</taxon>
        <taxon>Ophiocordycipitaceae</taxon>
        <taxon>Purpureocillium</taxon>
    </lineage>
</organism>
<proteinExistence type="inferred from homology"/>
<dbReference type="AlphaFoldDB" id="A0A2U3E9A5"/>
<dbReference type="SUPFAM" id="SSF53335">
    <property type="entry name" value="S-adenosyl-L-methionine-dependent methyltransferases"/>
    <property type="match status" value="1"/>
</dbReference>
<evidence type="ECO:0000256" key="6">
    <source>
        <dbReference type="SAM" id="MobiDB-lite"/>
    </source>
</evidence>
<dbReference type="GO" id="GO:0005634">
    <property type="term" value="C:nucleus"/>
    <property type="evidence" value="ECO:0007669"/>
    <property type="project" value="TreeGrafter"/>
</dbReference>
<dbReference type="GO" id="GO:0003677">
    <property type="term" value="F:DNA binding"/>
    <property type="evidence" value="ECO:0007669"/>
    <property type="project" value="TreeGrafter"/>
</dbReference>
<dbReference type="Gene3D" id="3.40.50.150">
    <property type="entry name" value="Vaccinia Virus protein VP39"/>
    <property type="match status" value="1"/>
</dbReference>
<evidence type="ECO:0000313" key="8">
    <source>
        <dbReference type="Proteomes" id="UP000245956"/>
    </source>
</evidence>
<dbReference type="PROSITE" id="PS51679">
    <property type="entry name" value="SAM_MT_C5"/>
    <property type="match status" value="1"/>
</dbReference>
<dbReference type="Proteomes" id="UP000245956">
    <property type="component" value="Unassembled WGS sequence"/>
</dbReference>
<dbReference type="InterPro" id="IPR001525">
    <property type="entry name" value="C5_MeTfrase"/>
</dbReference>
<dbReference type="GO" id="GO:0044027">
    <property type="term" value="P:negative regulation of gene expression via chromosomal CpG island methylation"/>
    <property type="evidence" value="ECO:0007669"/>
    <property type="project" value="TreeGrafter"/>
</dbReference>
<dbReference type="GO" id="GO:0003886">
    <property type="term" value="F:DNA (cytosine-5-)-methyltransferase activity"/>
    <property type="evidence" value="ECO:0007669"/>
    <property type="project" value="UniProtKB-EC"/>
</dbReference>
<gene>
    <name evidence="7" type="ORF">PCL_12430</name>
</gene>
<dbReference type="PRINTS" id="PR00105">
    <property type="entry name" value="C5METTRFRASE"/>
</dbReference>
<dbReference type="InterPro" id="IPR050390">
    <property type="entry name" value="C5-Methyltransferase"/>
</dbReference>
<comment type="caution">
    <text evidence="7">The sequence shown here is derived from an EMBL/GenBank/DDBJ whole genome shotgun (WGS) entry which is preliminary data.</text>
</comment>
<name>A0A2U3E9A5_PURLI</name>
<dbReference type="PANTHER" id="PTHR10629:SF52">
    <property type="entry name" value="DNA (CYTOSINE-5)-METHYLTRANSFERASE 1"/>
    <property type="match status" value="1"/>
</dbReference>
<evidence type="ECO:0000256" key="1">
    <source>
        <dbReference type="ARBA" id="ARBA00011975"/>
    </source>
</evidence>
<sequence length="665" mass="74728">MPSRQNGHRRSSHTVRQRSLSTTSSATLAGDQFDSAFEVDPEGIFCDEVIDLTGDDSQSLDVLRSGEHRLNQIAVRGRVFRAGDVVEIANCSLGVYPVEFLQITIIVGQQNGDVVLRGMPFSRTRNLLGKLPKKLNEVCKLLHIKRGSERLLEDAPMLFDVYYHDAIRKRHLIYTNAIYPDNCSASITTPPDRSHSGRSRRRHDNRGLLVCRWALKVIFVPQGRRSKPEEEALERLSSEEVSDPYKHSEETLCNRWRGGRARGGSWDEKQPYTGAGTLVDLEDEASGHFSNACRGSRRYTLFDAFSGAGGVSRGAQTVGFKILYAVDKSPDVWETYQQNFPETVLYGMSVDQFIQSTQNEPIRVDVLHLSPPCQYFSPAHTHQSVHDDDNIFALFGCNELINKTRPRIITVEQTFGITQDRHHHYLRCLIGDFTQFGYSVRWKVVRLCTWGSAQDRKRLVVIAAAPGESLPPFPQATHSDGGRDGLEPFTTVRQAISGIRHTDSLQDLRRVKYYNPPRPPLSDDRLAGAITTGSRDFYHPDGHRELSLREYACLQGFPRHHQFIGNKTSIRRQIGNAFPPNTVGVLYRHIQNWLLKEDGFASHQNPRENAITIEDGNNCSAASAAVSVGSSVRPGVSDSVDVDDDLVELTRDEFEAHHDVIDLTI</sequence>
<dbReference type="GO" id="GO:0032259">
    <property type="term" value="P:methylation"/>
    <property type="evidence" value="ECO:0007669"/>
    <property type="project" value="UniProtKB-KW"/>
</dbReference>
<evidence type="ECO:0000313" key="7">
    <source>
        <dbReference type="EMBL" id="PWI71062.1"/>
    </source>
</evidence>
<comment type="similarity">
    <text evidence="5">Belongs to the class I-like SAM-binding methyltransferase superfamily. C5-methyltransferase family.</text>
</comment>
<dbReference type="InterPro" id="IPR029063">
    <property type="entry name" value="SAM-dependent_MTases_sf"/>
</dbReference>
<keyword evidence="4 5" id="KW-0949">S-adenosyl-L-methionine</keyword>
<dbReference type="Pfam" id="PF00145">
    <property type="entry name" value="DNA_methylase"/>
    <property type="match status" value="2"/>
</dbReference>
<evidence type="ECO:0000256" key="4">
    <source>
        <dbReference type="ARBA" id="ARBA00022691"/>
    </source>
</evidence>
<keyword evidence="2 5" id="KW-0489">Methyltransferase</keyword>
<evidence type="ECO:0000256" key="3">
    <source>
        <dbReference type="ARBA" id="ARBA00022679"/>
    </source>
</evidence>
<dbReference type="EC" id="2.1.1.37" evidence="1"/>
<feature type="region of interest" description="Disordered" evidence="6">
    <location>
        <begin position="1"/>
        <end position="25"/>
    </location>
</feature>
<protein>
    <recommendedName>
        <fullName evidence="1">DNA (cytosine-5-)-methyltransferase</fullName>
        <ecNumber evidence="1">2.1.1.37</ecNumber>
    </recommendedName>
</protein>
<keyword evidence="3 5" id="KW-0808">Transferase</keyword>
<reference evidence="7 8" key="1">
    <citation type="journal article" date="2016" name="Front. Microbiol.">
        <title>Genome and transcriptome sequences reveal the specific parasitism of the nematophagous Purpureocillium lilacinum 36-1.</title>
        <authorList>
            <person name="Xie J."/>
            <person name="Li S."/>
            <person name="Mo C."/>
            <person name="Xiao X."/>
            <person name="Peng D."/>
            <person name="Wang G."/>
            <person name="Xiao Y."/>
        </authorList>
    </citation>
    <scope>NUCLEOTIDE SEQUENCE [LARGE SCALE GENOMIC DNA]</scope>
    <source>
        <strain evidence="7 8">36-1</strain>
    </source>
</reference>
<evidence type="ECO:0000256" key="2">
    <source>
        <dbReference type="ARBA" id="ARBA00022603"/>
    </source>
</evidence>
<feature type="compositionally biased region" description="Basic residues" evidence="6">
    <location>
        <begin position="1"/>
        <end position="16"/>
    </location>
</feature>
<evidence type="ECO:0000256" key="5">
    <source>
        <dbReference type="PROSITE-ProRule" id="PRU01016"/>
    </source>
</evidence>
<accession>A0A2U3E9A5</accession>
<dbReference type="Gene3D" id="3.90.120.10">
    <property type="entry name" value="DNA Methylase, subunit A, domain 2"/>
    <property type="match status" value="1"/>
</dbReference>
<dbReference type="PANTHER" id="PTHR10629">
    <property type="entry name" value="CYTOSINE-SPECIFIC METHYLTRANSFERASE"/>
    <property type="match status" value="1"/>
</dbReference>
<dbReference type="EMBL" id="LCWV01000008">
    <property type="protein sequence ID" value="PWI71062.1"/>
    <property type="molecule type" value="Genomic_DNA"/>
</dbReference>
<feature type="active site" evidence="5">
    <location>
        <position position="373"/>
    </location>
</feature>